<organism evidence="10 11">
    <name type="scientific">Cafeteria roenbergensis</name>
    <name type="common">Marine flagellate</name>
    <dbReference type="NCBI Taxonomy" id="33653"/>
    <lineage>
        <taxon>Eukaryota</taxon>
        <taxon>Sar</taxon>
        <taxon>Stramenopiles</taxon>
        <taxon>Bigyra</taxon>
        <taxon>Opalozoa</taxon>
        <taxon>Bicosoecida</taxon>
        <taxon>Cafeteriaceae</taxon>
        <taxon>Cafeteria</taxon>
    </lineage>
</organism>
<dbReference type="InterPro" id="IPR038185">
    <property type="entry name" value="MyTH4_dom_sf"/>
</dbReference>
<evidence type="ECO:0000256" key="3">
    <source>
        <dbReference type="ARBA" id="ARBA00023123"/>
    </source>
</evidence>
<evidence type="ECO:0000256" key="1">
    <source>
        <dbReference type="ARBA" id="ARBA00022741"/>
    </source>
</evidence>
<proteinExistence type="inferred from homology"/>
<feature type="region of interest" description="Disordered" evidence="7">
    <location>
        <begin position="2075"/>
        <end position="2128"/>
    </location>
</feature>
<dbReference type="Pfam" id="PF00784">
    <property type="entry name" value="MyTH4"/>
    <property type="match status" value="1"/>
</dbReference>
<dbReference type="Gene3D" id="1.25.40.530">
    <property type="entry name" value="MyTH4 domain"/>
    <property type="match status" value="1"/>
</dbReference>
<feature type="compositionally biased region" description="Low complexity" evidence="7">
    <location>
        <begin position="2093"/>
        <end position="2125"/>
    </location>
</feature>
<name>A0A5A8CXK3_CAFRO</name>
<keyword evidence="2 6" id="KW-0067">ATP-binding</keyword>
<dbReference type="SMART" id="SM00139">
    <property type="entry name" value="MyTH4"/>
    <property type="match status" value="1"/>
</dbReference>
<keyword evidence="1 6" id="KW-0547">Nucleotide-binding</keyword>
<dbReference type="Gene3D" id="1.20.58.530">
    <property type="match status" value="1"/>
</dbReference>
<dbReference type="PROSITE" id="PS50096">
    <property type="entry name" value="IQ"/>
    <property type="match status" value="1"/>
</dbReference>
<dbReference type="InterPro" id="IPR000857">
    <property type="entry name" value="MyTH4_dom"/>
</dbReference>
<feature type="compositionally biased region" description="Low complexity" evidence="7">
    <location>
        <begin position="658"/>
        <end position="668"/>
    </location>
</feature>
<feature type="region of interest" description="Disordered" evidence="7">
    <location>
        <begin position="2630"/>
        <end position="2679"/>
    </location>
</feature>
<dbReference type="PROSITE" id="PS51456">
    <property type="entry name" value="MYOSIN_MOTOR"/>
    <property type="match status" value="1"/>
</dbReference>
<reference evidence="10 11" key="1">
    <citation type="submission" date="2019-07" db="EMBL/GenBank/DDBJ databases">
        <title>Genomes of Cafeteria roenbergensis.</title>
        <authorList>
            <person name="Fischer M.G."/>
            <person name="Hackl T."/>
            <person name="Roman M."/>
        </authorList>
    </citation>
    <scope>NUCLEOTIDE SEQUENCE [LARGE SCALE GENOMIC DNA]</scope>
    <source>
        <strain evidence="10 11">BVI</strain>
    </source>
</reference>
<feature type="compositionally biased region" description="Low complexity" evidence="7">
    <location>
        <begin position="3451"/>
        <end position="3462"/>
    </location>
</feature>
<evidence type="ECO:0000256" key="7">
    <source>
        <dbReference type="SAM" id="MobiDB-lite"/>
    </source>
</evidence>
<dbReference type="Proteomes" id="UP000323011">
    <property type="component" value="Unassembled WGS sequence"/>
</dbReference>
<feature type="compositionally biased region" description="Low complexity" evidence="7">
    <location>
        <begin position="3359"/>
        <end position="3380"/>
    </location>
</feature>
<dbReference type="InterPro" id="IPR036961">
    <property type="entry name" value="Kinesin_motor_dom_sf"/>
</dbReference>
<evidence type="ECO:0000256" key="6">
    <source>
        <dbReference type="PROSITE-ProRule" id="PRU00782"/>
    </source>
</evidence>
<dbReference type="Gene3D" id="1.10.10.820">
    <property type="match status" value="1"/>
</dbReference>
<evidence type="ECO:0000256" key="5">
    <source>
        <dbReference type="ARBA" id="ARBA00023203"/>
    </source>
</evidence>
<keyword evidence="5 6" id="KW-0009">Actin-binding</keyword>
<feature type="compositionally biased region" description="Low complexity" evidence="7">
    <location>
        <begin position="1575"/>
        <end position="1586"/>
    </location>
</feature>
<evidence type="ECO:0008006" key="12">
    <source>
        <dbReference type="Google" id="ProtNLM"/>
    </source>
</evidence>
<feature type="compositionally biased region" description="Low complexity" evidence="7">
    <location>
        <begin position="1982"/>
        <end position="1995"/>
    </location>
</feature>
<dbReference type="Gene3D" id="1.20.120.720">
    <property type="entry name" value="Myosin VI head, motor domain, U50 subdomain"/>
    <property type="match status" value="1"/>
</dbReference>
<keyword evidence="3 6" id="KW-0518">Myosin</keyword>
<feature type="region of interest" description="Disordered" evidence="7">
    <location>
        <begin position="1547"/>
        <end position="1593"/>
    </location>
</feature>
<dbReference type="Gene3D" id="1.20.5.4820">
    <property type="match status" value="1"/>
</dbReference>
<keyword evidence="11" id="KW-1185">Reference proteome</keyword>
<feature type="region of interest" description="Disordered" evidence="7">
    <location>
        <begin position="3563"/>
        <end position="3585"/>
    </location>
</feature>
<evidence type="ECO:0000259" key="9">
    <source>
        <dbReference type="PROSITE" id="PS51456"/>
    </source>
</evidence>
<feature type="compositionally biased region" description="Low complexity" evidence="7">
    <location>
        <begin position="2645"/>
        <end position="2673"/>
    </location>
</feature>
<dbReference type="PROSITE" id="PS51016">
    <property type="entry name" value="MYTH4"/>
    <property type="match status" value="1"/>
</dbReference>
<evidence type="ECO:0000259" key="8">
    <source>
        <dbReference type="PROSITE" id="PS51016"/>
    </source>
</evidence>
<dbReference type="GO" id="GO:0016020">
    <property type="term" value="C:membrane"/>
    <property type="evidence" value="ECO:0007669"/>
    <property type="project" value="TreeGrafter"/>
</dbReference>
<feature type="domain" description="Myosin motor" evidence="9">
    <location>
        <begin position="96"/>
        <end position="825"/>
    </location>
</feature>
<protein>
    <recommendedName>
        <fullName evidence="12">Myosin motor domain-containing protein</fullName>
    </recommendedName>
</protein>
<feature type="compositionally biased region" description="Low complexity" evidence="7">
    <location>
        <begin position="3484"/>
        <end position="3513"/>
    </location>
</feature>
<comment type="caution">
    <text evidence="10">The sequence shown here is derived from an EMBL/GenBank/DDBJ whole genome shotgun (WGS) entry which is preliminary data.</text>
</comment>
<feature type="compositionally biased region" description="Pro residues" evidence="7">
    <location>
        <begin position="3424"/>
        <end position="3433"/>
    </location>
</feature>
<evidence type="ECO:0000256" key="4">
    <source>
        <dbReference type="ARBA" id="ARBA00023175"/>
    </source>
</evidence>
<feature type="region of interest" description="Disordered" evidence="7">
    <location>
        <begin position="658"/>
        <end position="680"/>
    </location>
</feature>
<feature type="domain" description="MyTH4" evidence="8">
    <location>
        <begin position="3111"/>
        <end position="3296"/>
    </location>
</feature>
<dbReference type="InterPro" id="IPR001609">
    <property type="entry name" value="Myosin_head_motor_dom-like"/>
</dbReference>
<dbReference type="SUPFAM" id="SSF52540">
    <property type="entry name" value="P-loop containing nucleoside triphosphate hydrolases"/>
    <property type="match status" value="1"/>
</dbReference>
<dbReference type="PRINTS" id="PR00193">
    <property type="entry name" value="MYOSINHEAVY"/>
</dbReference>
<dbReference type="GO" id="GO:0007015">
    <property type="term" value="P:actin filament organization"/>
    <property type="evidence" value="ECO:0007669"/>
    <property type="project" value="TreeGrafter"/>
</dbReference>
<evidence type="ECO:0000313" key="10">
    <source>
        <dbReference type="EMBL" id="KAA0157645.1"/>
    </source>
</evidence>
<dbReference type="Pfam" id="PF00063">
    <property type="entry name" value="Myosin_head"/>
    <property type="match status" value="1"/>
</dbReference>
<dbReference type="EMBL" id="VLTN01000001">
    <property type="protein sequence ID" value="KAA0157645.1"/>
    <property type="molecule type" value="Genomic_DNA"/>
</dbReference>
<accession>A0A5A8CXK3</accession>
<keyword evidence="4 6" id="KW-0505">Motor protein</keyword>
<feature type="region of interest" description="Disordered" evidence="7">
    <location>
        <begin position="2023"/>
        <end position="2049"/>
    </location>
</feature>
<evidence type="ECO:0000313" key="11">
    <source>
        <dbReference type="Proteomes" id="UP000323011"/>
    </source>
</evidence>
<feature type="region of interest" description="Disordered" evidence="7">
    <location>
        <begin position="3352"/>
        <end position="3513"/>
    </location>
</feature>
<feature type="region of interest" description="Disordered" evidence="7">
    <location>
        <begin position="1982"/>
        <end position="2007"/>
    </location>
</feature>
<feature type="binding site" evidence="6">
    <location>
        <begin position="191"/>
        <end position="198"/>
    </location>
    <ligand>
        <name>ATP</name>
        <dbReference type="ChEBI" id="CHEBI:30616"/>
    </ligand>
</feature>
<dbReference type="GO" id="GO:0000146">
    <property type="term" value="F:microfilament motor activity"/>
    <property type="evidence" value="ECO:0007669"/>
    <property type="project" value="TreeGrafter"/>
</dbReference>
<evidence type="ECO:0000256" key="2">
    <source>
        <dbReference type="ARBA" id="ARBA00022840"/>
    </source>
</evidence>
<dbReference type="PANTHER" id="PTHR13140:SF706">
    <property type="entry name" value="DILUTE CLASS UNCONVENTIONAL MYOSIN, ISOFORM C"/>
    <property type="match status" value="1"/>
</dbReference>
<dbReference type="CDD" id="cd00124">
    <property type="entry name" value="MYSc"/>
    <property type="match status" value="1"/>
</dbReference>
<dbReference type="SMART" id="SM00242">
    <property type="entry name" value="MYSc"/>
    <property type="match status" value="1"/>
</dbReference>
<feature type="compositionally biased region" description="Low complexity" evidence="7">
    <location>
        <begin position="3388"/>
        <end position="3423"/>
    </location>
</feature>
<dbReference type="InterPro" id="IPR027417">
    <property type="entry name" value="P-loop_NTPase"/>
</dbReference>
<gene>
    <name evidence="10" type="ORF">FNF29_00221</name>
</gene>
<feature type="compositionally biased region" description="Acidic residues" evidence="7">
    <location>
        <begin position="2075"/>
        <end position="2088"/>
    </location>
</feature>
<dbReference type="GO" id="GO:0051015">
    <property type="term" value="F:actin filament binding"/>
    <property type="evidence" value="ECO:0007669"/>
    <property type="project" value="TreeGrafter"/>
</dbReference>
<dbReference type="PANTHER" id="PTHR13140">
    <property type="entry name" value="MYOSIN"/>
    <property type="match status" value="1"/>
</dbReference>
<dbReference type="GO" id="GO:0005524">
    <property type="term" value="F:ATP binding"/>
    <property type="evidence" value="ECO:0007669"/>
    <property type="project" value="UniProtKB-UniRule"/>
</dbReference>
<dbReference type="GO" id="GO:0016459">
    <property type="term" value="C:myosin complex"/>
    <property type="evidence" value="ECO:0007669"/>
    <property type="project" value="UniProtKB-KW"/>
</dbReference>
<feature type="region of interest" description="Actin-binding" evidence="6">
    <location>
        <begin position="686"/>
        <end position="708"/>
    </location>
</feature>
<dbReference type="Gene3D" id="3.40.850.10">
    <property type="entry name" value="Kinesin motor domain"/>
    <property type="match status" value="1"/>
</dbReference>
<dbReference type="GO" id="GO:0005737">
    <property type="term" value="C:cytoplasm"/>
    <property type="evidence" value="ECO:0007669"/>
    <property type="project" value="TreeGrafter"/>
</dbReference>
<comment type="similarity">
    <text evidence="6">Belongs to the TRAFAC class myosin-kinesin ATPase superfamily. Myosin family.</text>
</comment>
<feature type="region of interest" description="Disordered" evidence="7">
    <location>
        <begin position="1341"/>
        <end position="1377"/>
    </location>
</feature>
<sequence length="3599" mass="380210">MLANVTALINHSGKAREAAQAAAEDRKRRAAFSFSEGTGSRYVWLRDPDEEFIVAKVVEERPDDTVAVEIGTARQSKVVRKQDVAFPIFRPSTLRTNFDDMVKMEDVNDATILHNLRQRFMEDQIYTNIGTILVAVNPFKFIPALYTESVMQQQLAVGAGESSEPHIFGIAAAAFRGLKSESQDQSIIISGESGAGKTEATKKCLQFLASAAGSATGDGMEQRLLAANPILEAFGNAKTVRNNNSSRFGKWMVVHFNVRGQICGSEIVNYLLEKSRVTAQAPSERNYHGFYQLCASGDMAKRFELGPADDYMLLNQSGCTVVPNMPDDDEFVLTCESIWQITSRKPPEDLDASPRPPPDYECIMQLVAAVLHLGNISFEALTPDDPRSDCRLASDDLTVAALRSASRLLGVEPSRLASALTMQERQTASERVESPLELSQAAAAKGSLAKTLYGRMFDWLVRQVNVNIAGDLDSSLNVIGVLDIFGFEIFEHNSFEQLCINFCNEKLQQHFNAHVFKEEEKCYIAEGIDYSEVEFEDNQDVLDVIEKPPGGILIVLDDQTKSRGRGSDTAFLNHIKRGLAKAKRFAMPSARERGLALPFGVHHYAGKVMYDAEGFLEKNKDEMMLQLRELCTVHTRNDFIQELFAAEAEELGVSASAGSLSGAASPTTARKRSVKDTQGSQFRKQLDSLMGVLNKTFPHYVRCVKSNSVKKPRIFESGLCLRQLRYAGVFEAVKIRQRGFPFRWTHADFYKRYRCCARERSRFLERISPGANFTDLAANLLEDLTTTDPESRPDELVGPLRACKMGKTMVLYRAEPNRILEMMREVVRSRSAAVVCRVYRGHAGRVRFRLVLAARDALLAATKARDLERLTAAVEQAQRAPFVVRQVAEAERLRSRLQDERDCRSRLASLAGSDPVDAFEEYKEAIAWADRLELTGEDVQAVKGRFATVRDRKEAKEELSKGIRNGDRLLIETAMAKVRELSESWGPIVPAETLRQAEATLEVIRKEDEALAGLRAAVSDPAGSLLQAKEVARREAAREAGSDGGGAGAAASAGMGIGVLSTDLLDAAMARARDATVSTKVGKDLIKTAELLVELRSAFKAGPDWERVEAAVAAAVAARDEHEGVSREALAEVARAEAEVNDRKFVALVESALKRGRATGPVGELDTAHCDPDVLTPVIERGESLGEDLSPPNRALLEVARLMRRLRVALKAHDFASVRRCVGEAMRLLVPGVAVEELRAAKEEADDHAICAQLHDALSRGGAEGTVGALDGSTAELELLNSRLEHTADLGPQTARAEALFDAGEAVLRLRAALKAGRSAAVPGLLGEAERAVGLVAGAHGEPVPMTPGTPFSPGMQSPSRGPVSPGVGGADGSQSPASAAAATLRGFMPPAVIDEVRLVRQDLDNDTILRGLGASLCEGRARGVVGDLDASSAEVQGLQAAIAQATRLVCRTEEARWLFEVAEAVAELRVAMVAGEWARLQELLGAVRAMDGVCATRIGGAGARSGRRRVVSNARRAHPNGPLIGLDSFRRIAGVATAAAALAAARHGNKPATPPHGGHADGASFAEGERSRSASDPSSSGPAGSTDRETFCLPGPVNEELALVQGEIDNRLILETVSRALARGQASGPIGKLDVTRVDLDDLEVTVARASTLNPSTEQAKSIVESGLRVLSLRRALVAEDWAQVEILLAGMALTAEDARSREELAKAALAASGPLAAQRQKQQQKASAALGVQPRSLVPQVVVVAPAASDEVKRISDEVAYRRVLAEMTEALAVGGPSGVVGNVQTSGVSTERLDTAIDTALRFGTPTERATHLLDLCRLVWKLRRALLDGLWDHVEAVLEDPATVGVLGGPSRPLPAECEVPPHSAAEIALLRGEAENKRAVRALVSAIAEGRPTGDTGHLAIGLVDVRPLEDAIELALRLGAPTAHARCLVATCLHVRSWRLALMAGQWNRLGSLLEYAEEVRRRWGPGPLPRAQELAEASFAASTRTAASQDGRAAGQLGSPAAPSAVAAAGSAAAPAAAGSAEPGPAAEGAGAASGPGPLAGPREAALRAEAARAIGAIGNDADLDAVLEEEEDEEEEEEDAEHAARAAAAGDEGAAEGLAQPTEHAEQQAHAQAQLPLPGESGSWRFVPELLEELSDAAAISPTRRPPVPLPSPGFSPPTFALAVEGVAREALPEMRVCRAELNNRNAIVALTRAVSQGAATGQTGHLDVSCVDVEVIDAALDRAAALGLETAEASQMAETARVVRSVRAALKSKDWSALESALVAAQGRVIADIVADEIRVAQDELDNRAVLLELQDALGRGRAQGETGRLYTGSIELRPLEEAIDLATRLGCRTPEARHMLFSAKVCLRLRHALLSGDFKEAQLTLEAIRGKPLATVALSEVRTVQDEVDNWAVVSSLASALASGRAGGAVGSLDLSVVDTEQLRAALARADELGVKTREAQSLVVGGRFVLDMRLALQEGDWAKLDRVVRAAAEATPLAEQAAAELAAASDELDNRRVIEALSGALQDSDGAASGAPGAMELGTVDTSRLDRAIATAVDLGCKTSRASDLLAACKLIRRLRSTLLARNWDWVASVLEDARSSRGLFDEGSLRELQLAQDELDNRLVLARLASALRTGGAAVSSSPARAGGHRRPGASSPPSRSPGSASAGSSSPPKGGDAGASQGSLLDLDGVDTAPLDDAIDFAESLGCRTIEASQMLATARLVRRLRQALLAGALDSCRDLLDGVRGRVLAAVAAEEVQAIKHEVDDWTVVSELTAALQTGAATAGAAVGDVDVSKVSAEALDEAIPLAMRLGCHTPEARRCLETALIVRRARQAMLDSDWPLLRETLVEADAISPTPCSRPELRVLRDELDLRDILEELASAADSLDEAALGSALSRAARLGLATHPRAEIRNPVGDAQGALTRLQRCKASLTAARRAMSAAQLVDALAMAATVGYAGPLVRHAQEALEAVRAATERATKALKDVDTAAMEAALAECESLGVALPLLTEMRHLLALPRHEYLHRQLAAAVRQGDEDRVAELTMEIKRAYFLGPDEEAGADVAANGADAAAAGAAGGPKPLPSRLERFALHRCPLLKPPHLYASYPLSAPRLEQRMTSWQPGPASTSLCRINDASERRSAVRAFRCVQTFMGDRPGAKPIEAGIDAVERAVASARGRDAGTTAGQLADEVALQVMKQLSRNPHPESRTRGWVLLGVLLGAAPPSEELEHFVEAFLRRAELLGKAKTPSRTEVDAAAGALAAAGQGDGPMPESGLAHRCLRAMHVALFRGPAEAAPAPSVVAAALEAAGAPATPSMATKDAVRVGLIPAAIGKADSSEPVPATWEALEALRAGRFVDPSARTISAGDSPASASKRLSPLPPSAAARSPSPASPPQAPAAEQARRPAGSPGAAASPGPGDAPAPEVSRSASPAQPSPGPPPSLPAASGVGTSDSELIHRIAAAAAAEAAASRPSPPPARPSAVPAPRQEGGPRAAPLAPSTPSAAAAKQQQANNGAAASNGRAVQAPPALALLSPAPAEGTASMGMVSFGDVSEAFAAKRRKRRQLDSVTEAVLANRAHPGAPAVSGSGNKDPIVSHMSSMARRLRGVQ</sequence>